<dbReference type="AlphaFoldDB" id="A0A4Q9PL15"/>
<gene>
    <name evidence="1" type="ORF">BD310DRAFT_727132</name>
</gene>
<accession>A0A4Q9PL15</accession>
<dbReference type="Proteomes" id="UP000292082">
    <property type="component" value="Unassembled WGS sequence"/>
</dbReference>
<proteinExistence type="predicted"/>
<name>A0A4Q9PL15_9APHY</name>
<protein>
    <submittedName>
        <fullName evidence="1">Uncharacterized protein</fullName>
    </submittedName>
</protein>
<keyword evidence="2" id="KW-1185">Reference proteome</keyword>
<evidence type="ECO:0000313" key="2">
    <source>
        <dbReference type="Proteomes" id="UP000292082"/>
    </source>
</evidence>
<sequence length="203" mass="22215">MALWQRDAAATHTISVSSFHHRSQDLGSDARQASVHQFLLCSVVICVGRRATAATRSSNLWTRTCPLSPADHMRKLGTSSTVGATYPFHISLLEPFSASLAQTCTTRLSRLTDCCSSLHSNTSNGSVHSQSSHYRPCDRDPAWTVQFKRIQCGVSGRVRLLFCMYLRPDIGVALSKNMAWFSWICPAGRLASPFSLLAVGVAV</sequence>
<reference evidence="1 2" key="1">
    <citation type="submission" date="2019-01" db="EMBL/GenBank/DDBJ databases">
        <title>Draft genome sequences of three monokaryotic isolates of the white-rot basidiomycete fungus Dichomitus squalens.</title>
        <authorList>
            <consortium name="DOE Joint Genome Institute"/>
            <person name="Lopez S.C."/>
            <person name="Andreopoulos B."/>
            <person name="Pangilinan J."/>
            <person name="Lipzen A."/>
            <person name="Riley R."/>
            <person name="Ahrendt S."/>
            <person name="Ng V."/>
            <person name="Barry K."/>
            <person name="Daum C."/>
            <person name="Grigoriev I.V."/>
            <person name="Hilden K.S."/>
            <person name="Makela M.R."/>
            <person name="de Vries R.P."/>
        </authorList>
    </citation>
    <scope>NUCLEOTIDE SEQUENCE [LARGE SCALE GENOMIC DNA]</scope>
    <source>
        <strain evidence="1 2">CBS 464.89</strain>
    </source>
</reference>
<evidence type="ECO:0000313" key="1">
    <source>
        <dbReference type="EMBL" id="TBU54869.1"/>
    </source>
</evidence>
<organism evidence="1 2">
    <name type="scientific">Dichomitus squalens</name>
    <dbReference type="NCBI Taxonomy" id="114155"/>
    <lineage>
        <taxon>Eukaryota</taxon>
        <taxon>Fungi</taxon>
        <taxon>Dikarya</taxon>
        <taxon>Basidiomycota</taxon>
        <taxon>Agaricomycotina</taxon>
        <taxon>Agaricomycetes</taxon>
        <taxon>Polyporales</taxon>
        <taxon>Polyporaceae</taxon>
        <taxon>Dichomitus</taxon>
    </lineage>
</organism>
<dbReference type="EMBL" id="ML145180">
    <property type="protein sequence ID" value="TBU54869.1"/>
    <property type="molecule type" value="Genomic_DNA"/>
</dbReference>